<dbReference type="SUPFAM" id="SSF52540">
    <property type="entry name" value="P-loop containing nucleoside triphosphate hydrolases"/>
    <property type="match status" value="1"/>
</dbReference>
<evidence type="ECO:0000313" key="2">
    <source>
        <dbReference type="EMBL" id="QUP66111.1"/>
    </source>
</evidence>
<dbReference type="Pfam" id="PF00931">
    <property type="entry name" value="NB-ARC"/>
    <property type="match status" value="1"/>
</dbReference>
<protein>
    <recommendedName>
        <fullName evidence="1">NB-ARC domain-containing protein</fullName>
    </recommendedName>
</protein>
<dbReference type="InterPro" id="IPR027417">
    <property type="entry name" value="P-loop_NTPase"/>
</dbReference>
<dbReference type="InterPro" id="IPR002182">
    <property type="entry name" value="NB-ARC"/>
</dbReference>
<sequence>MAHLAIQQVIDRVDTARSESDFEYFFSLLLAGEALFKMITLGMVAALGDDSERNRYRLEHKLVRADGLGDWGRVLEDAISGPASQYLIADARPEQTELTKHCVSSDWQYKAVKSLKASLEALGIDCEEVPVKTDLKRWFRLFVTMRNKTRGHGATSASRASLGVGELHRSIDLIYKNISLLNRPWADINRNYSGKYRVSLISGDGEPFTGLRTQSTHSYANGIYVYLGGFKKVNLIVSAPELRDFFFANGGAGGKSYELISYLSDDKIEGDLSQYSTPPGVLPSSETEGQGELTVRGNCLSNVPDAIDDYVSRPALESELKALLRDDRRPIITLVGRGGIGKTSLSIKVIQDLYIESQYQAVIWLSARDVDLQFAGPKPVKPAVISIEDMGKLYSTLVLSDSDRKAKGFNARVFFEGQLEKNDVGACLYVFDNFETTQNPVDVFNWIDTYIRNPNKALITTRLRDFKGDYPLEVSGMEQEEALSLIYKTVRSLGIADAITPAYVEQLIKHSEGHPYIIKILLGEFRRTGRAANIEKLLAGNDELLTALFERTYASLTPCAQRALLTLSAWNSSVPRIALEAVLMRSTAERREIENGVQAIIDFSLAELHKAPSDDQDFIKLPLVASVFAHRKFSVSPLRASIQSDVEVLQMLGPSRSDDVHLGLAHKLEKLISNVARRVEAGENWDDYYPIIEMICRAYSVGWMILARLHLQSERKEDIIRAKQELTRYLESQPDTESTAEAWRMLGNACFKIGDKLGEVHAFIERAQISSVPFYDVSSTANLLNVLLRDQTVMDRDERRLHAQSLLRVMEGRTQEASANDFSRMAWLALRTDQELKASELVREGLLLDPDNVHCLSLAAKLNGSS</sequence>
<dbReference type="Proteomes" id="UP000005924">
    <property type="component" value="Chromosome"/>
</dbReference>
<dbReference type="AlphaFoldDB" id="A0A8T8LXC3"/>
<evidence type="ECO:0000259" key="1">
    <source>
        <dbReference type="Pfam" id="PF00931"/>
    </source>
</evidence>
<dbReference type="Gene3D" id="3.40.50.300">
    <property type="entry name" value="P-loop containing nucleotide triphosphate hydrolases"/>
    <property type="match status" value="1"/>
</dbReference>
<accession>A0A8T8LXC3</accession>
<dbReference type="EMBL" id="CP073636">
    <property type="protein sequence ID" value="QUP66111.1"/>
    <property type="molecule type" value="Genomic_DNA"/>
</dbReference>
<reference evidence="2" key="1">
    <citation type="journal article" date="2011" name="PLoS Pathog.">
        <title>Dynamic evolution of pathogenicity revealed by sequencing and comparative genomics of 19 Pseudomonas syringae isolates.</title>
        <authorList>
            <person name="Baltrus D.A."/>
            <person name="Nishimura M.T."/>
            <person name="Romanchuk A."/>
            <person name="Chang J.H."/>
            <person name="Mukhtar M.S."/>
            <person name="Cherkis K."/>
            <person name="Roach J."/>
            <person name="Grant S.R."/>
            <person name="Jones C.D."/>
            <person name="Dangl J.L."/>
        </authorList>
    </citation>
    <scope>NUCLEOTIDE SEQUENCE</scope>
    <source>
        <strain evidence="2">Cit 7</strain>
    </source>
</reference>
<reference evidence="2" key="2">
    <citation type="submission" date="2021-04" db="EMBL/GenBank/DDBJ databases">
        <title>A complete genome sequence for Pseudomonas syringae Cit7.</title>
        <authorList>
            <person name="Baltrus D.A."/>
        </authorList>
    </citation>
    <scope>NUCLEOTIDE SEQUENCE</scope>
    <source>
        <strain evidence="2">Cit 7</strain>
    </source>
</reference>
<gene>
    <name evidence="2" type="ORF">PSYCIT7_000125</name>
</gene>
<feature type="domain" description="NB-ARC" evidence="1">
    <location>
        <begin position="320"/>
        <end position="366"/>
    </location>
</feature>
<proteinExistence type="predicted"/>
<dbReference type="GO" id="GO:0043531">
    <property type="term" value="F:ADP binding"/>
    <property type="evidence" value="ECO:0007669"/>
    <property type="project" value="InterPro"/>
</dbReference>
<organism evidence="2 3">
    <name type="scientific">Pseudomonas syringae Cit 7</name>
    <dbReference type="NCBI Taxonomy" id="629264"/>
    <lineage>
        <taxon>Bacteria</taxon>
        <taxon>Pseudomonadati</taxon>
        <taxon>Pseudomonadota</taxon>
        <taxon>Gammaproteobacteria</taxon>
        <taxon>Pseudomonadales</taxon>
        <taxon>Pseudomonadaceae</taxon>
        <taxon>Pseudomonas</taxon>
        <taxon>Pseudomonas syringae</taxon>
    </lineage>
</organism>
<dbReference type="RefSeq" id="WP_003435119.1">
    <property type="nucleotide sequence ID" value="NZ_CP073636.1"/>
</dbReference>
<name>A0A8T8LXC3_PSESX</name>
<evidence type="ECO:0000313" key="3">
    <source>
        <dbReference type="Proteomes" id="UP000005924"/>
    </source>
</evidence>